<proteinExistence type="predicted"/>
<protein>
    <submittedName>
        <fullName evidence="2">Uncharacterized protein</fullName>
    </submittedName>
</protein>
<keyword evidence="1" id="KW-0812">Transmembrane</keyword>
<evidence type="ECO:0000313" key="2">
    <source>
        <dbReference type="EMBL" id="GAA2638134.1"/>
    </source>
</evidence>
<name>A0ABN3QXS7_9ACTN</name>
<keyword evidence="1" id="KW-1133">Transmembrane helix</keyword>
<dbReference type="Proteomes" id="UP001501509">
    <property type="component" value="Unassembled WGS sequence"/>
</dbReference>
<keyword evidence="1" id="KW-0472">Membrane</keyword>
<evidence type="ECO:0000256" key="1">
    <source>
        <dbReference type="SAM" id="Phobius"/>
    </source>
</evidence>
<keyword evidence="3" id="KW-1185">Reference proteome</keyword>
<dbReference type="RefSeq" id="WP_344549160.1">
    <property type="nucleotide sequence ID" value="NZ_BAAATD010000024.1"/>
</dbReference>
<accession>A0ABN3QXS7</accession>
<comment type="caution">
    <text evidence="2">The sequence shown here is derived from an EMBL/GenBank/DDBJ whole genome shotgun (WGS) entry which is preliminary data.</text>
</comment>
<gene>
    <name evidence="2" type="ORF">GCM10010411_92540</name>
</gene>
<reference evidence="2 3" key="1">
    <citation type="journal article" date="2019" name="Int. J. Syst. Evol. Microbiol.">
        <title>The Global Catalogue of Microorganisms (GCM) 10K type strain sequencing project: providing services to taxonomists for standard genome sequencing and annotation.</title>
        <authorList>
            <consortium name="The Broad Institute Genomics Platform"/>
            <consortium name="The Broad Institute Genome Sequencing Center for Infectious Disease"/>
            <person name="Wu L."/>
            <person name="Ma J."/>
        </authorList>
    </citation>
    <scope>NUCLEOTIDE SEQUENCE [LARGE SCALE GENOMIC DNA]</scope>
    <source>
        <strain evidence="2 3">JCM 6833</strain>
    </source>
</reference>
<evidence type="ECO:0000313" key="3">
    <source>
        <dbReference type="Proteomes" id="UP001501509"/>
    </source>
</evidence>
<sequence>MISKGFSSEVEAGAVFGAFVGDGVHAVFVYAQVVLALDLGLVLVLRLSEDAVADLDDAACLPTPQTSP</sequence>
<organism evidence="2 3">
    <name type="scientific">Actinomadura fulvescens</name>
    <dbReference type="NCBI Taxonomy" id="46160"/>
    <lineage>
        <taxon>Bacteria</taxon>
        <taxon>Bacillati</taxon>
        <taxon>Actinomycetota</taxon>
        <taxon>Actinomycetes</taxon>
        <taxon>Streptosporangiales</taxon>
        <taxon>Thermomonosporaceae</taxon>
        <taxon>Actinomadura</taxon>
    </lineage>
</organism>
<dbReference type="EMBL" id="BAAATD010000024">
    <property type="protein sequence ID" value="GAA2638134.1"/>
    <property type="molecule type" value="Genomic_DNA"/>
</dbReference>
<feature type="transmembrane region" description="Helical" evidence="1">
    <location>
        <begin position="27"/>
        <end position="45"/>
    </location>
</feature>